<evidence type="ECO:0000256" key="3">
    <source>
        <dbReference type="ARBA" id="ARBA00022737"/>
    </source>
</evidence>
<protein>
    <recommendedName>
        <fullName evidence="10">VWFA domain-containing protein</fullName>
    </recommendedName>
</protein>
<feature type="region of interest" description="Disordered" evidence="8">
    <location>
        <begin position="461"/>
        <end position="576"/>
    </location>
</feature>
<dbReference type="PROSITE" id="PS50234">
    <property type="entry name" value="VWFA"/>
    <property type="match status" value="1"/>
</dbReference>
<organism evidence="11 12">
    <name type="scientific">Poseidonibacter parvus</name>
    <dbReference type="NCBI Taxonomy" id="1850254"/>
    <lineage>
        <taxon>Bacteria</taxon>
        <taxon>Pseudomonadati</taxon>
        <taxon>Campylobacterota</taxon>
        <taxon>Epsilonproteobacteria</taxon>
        <taxon>Campylobacterales</taxon>
        <taxon>Arcobacteraceae</taxon>
        <taxon>Poseidonibacter</taxon>
    </lineage>
</organism>
<dbReference type="SMART" id="SM00028">
    <property type="entry name" value="TPR"/>
    <property type="match status" value="2"/>
</dbReference>
<feature type="compositionally biased region" description="Basic and acidic residues" evidence="8">
    <location>
        <begin position="476"/>
        <end position="549"/>
    </location>
</feature>
<keyword evidence="1" id="KW-1003">Cell membrane</keyword>
<dbReference type="SUPFAM" id="SSF53300">
    <property type="entry name" value="vWA-like"/>
    <property type="match status" value="1"/>
</dbReference>
<evidence type="ECO:0000256" key="7">
    <source>
        <dbReference type="PROSITE-ProRule" id="PRU00339"/>
    </source>
</evidence>
<feature type="compositionally biased region" description="Polar residues" evidence="8">
    <location>
        <begin position="566"/>
        <end position="576"/>
    </location>
</feature>
<dbReference type="PANTHER" id="PTHR22550">
    <property type="entry name" value="SPORE GERMINATION PROTEIN"/>
    <property type="match status" value="1"/>
</dbReference>
<dbReference type="KEGG" id="alp:LPB137_10880"/>
<gene>
    <name evidence="11" type="ORF">LPB137_10880</name>
</gene>
<dbReference type="STRING" id="1850254.LPB137_10880"/>
<keyword evidence="5 9" id="KW-1133">Transmembrane helix</keyword>
<reference evidence="11 12" key="1">
    <citation type="submission" date="2017-01" db="EMBL/GenBank/DDBJ databases">
        <title>Genome sequencing of Arcobacter sp. LPB0137.</title>
        <authorList>
            <person name="Lee G.-W."/>
            <person name="Yi H."/>
        </authorList>
    </citation>
    <scope>NUCLEOTIDE SEQUENCE [LARGE SCALE GENOMIC DNA]</scope>
    <source>
        <strain evidence="11 12">LPB0137</strain>
    </source>
</reference>
<dbReference type="OrthoDB" id="9807628at2"/>
<evidence type="ECO:0000313" key="12">
    <source>
        <dbReference type="Proteomes" id="UP000186074"/>
    </source>
</evidence>
<feature type="domain" description="VWFA" evidence="10">
    <location>
        <begin position="87"/>
        <end position="278"/>
    </location>
</feature>
<evidence type="ECO:0000256" key="8">
    <source>
        <dbReference type="SAM" id="MobiDB-lite"/>
    </source>
</evidence>
<dbReference type="SMART" id="SM00327">
    <property type="entry name" value="VWA"/>
    <property type="match status" value="1"/>
</dbReference>
<dbReference type="InterPro" id="IPR036465">
    <property type="entry name" value="vWFA_dom_sf"/>
</dbReference>
<evidence type="ECO:0000256" key="4">
    <source>
        <dbReference type="ARBA" id="ARBA00022803"/>
    </source>
</evidence>
<dbReference type="Gene3D" id="3.40.50.410">
    <property type="entry name" value="von Willebrand factor, type A domain"/>
    <property type="match status" value="1"/>
</dbReference>
<dbReference type="RefSeq" id="WP_076087943.1">
    <property type="nucleotide sequence ID" value="NZ_CP019070.1"/>
</dbReference>
<proteinExistence type="predicted"/>
<dbReference type="Pfam" id="PF13519">
    <property type="entry name" value="VWA_2"/>
    <property type="match status" value="1"/>
</dbReference>
<dbReference type="Gene3D" id="1.25.40.10">
    <property type="entry name" value="Tetratricopeptide repeat domain"/>
    <property type="match status" value="1"/>
</dbReference>
<evidence type="ECO:0000256" key="6">
    <source>
        <dbReference type="ARBA" id="ARBA00023136"/>
    </source>
</evidence>
<dbReference type="InterPro" id="IPR019734">
    <property type="entry name" value="TPR_rpt"/>
</dbReference>
<keyword evidence="6 9" id="KW-0472">Membrane</keyword>
<dbReference type="InterPro" id="IPR050768">
    <property type="entry name" value="UPF0353/GerABKA_families"/>
</dbReference>
<evidence type="ECO:0000256" key="2">
    <source>
        <dbReference type="ARBA" id="ARBA00022692"/>
    </source>
</evidence>
<keyword evidence="12" id="KW-1185">Reference proteome</keyword>
<feature type="transmembrane region" description="Helical" evidence="9">
    <location>
        <begin position="298"/>
        <end position="317"/>
    </location>
</feature>
<feature type="repeat" description="TPR" evidence="7">
    <location>
        <begin position="414"/>
        <end position="447"/>
    </location>
</feature>
<evidence type="ECO:0000256" key="9">
    <source>
        <dbReference type="SAM" id="Phobius"/>
    </source>
</evidence>
<dbReference type="PROSITE" id="PS50005">
    <property type="entry name" value="TPR"/>
    <property type="match status" value="1"/>
</dbReference>
<dbReference type="Proteomes" id="UP000186074">
    <property type="component" value="Chromosome"/>
</dbReference>
<evidence type="ECO:0000259" key="10">
    <source>
        <dbReference type="PROSITE" id="PS50234"/>
    </source>
</evidence>
<evidence type="ECO:0000256" key="5">
    <source>
        <dbReference type="ARBA" id="ARBA00022989"/>
    </source>
</evidence>
<dbReference type="EMBL" id="CP019070">
    <property type="protein sequence ID" value="APW66315.1"/>
    <property type="molecule type" value="Genomic_DNA"/>
</dbReference>
<keyword evidence="2 9" id="KW-0812">Transmembrane</keyword>
<dbReference type="PANTHER" id="PTHR22550:SF5">
    <property type="entry name" value="LEUCINE ZIPPER PROTEIN 4"/>
    <property type="match status" value="1"/>
</dbReference>
<keyword evidence="3" id="KW-0677">Repeat</keyword>
<feature type="transmembrane region" description="Helical" evidence="9">
    <location>
        <begin position="6"/>
        <end position="24"/>
    </location>
</feature>
<accession>A0A1P8KP38</accession>
<sequence length="576" mass="66538">MQFLYINVIYLMLIPAFILMFFIITKKNSFEQYFSKDILEKLSVSNQYSSNKARNITLFISLLFMIIALARPVANEKTHESKQELNAVIVAIDVSKSMLANDIYPNRLEFAKKKLLDIIEISKTNALGVILFAKSSFILSPVTQDFTSLKILIENLDTGINFDNGTNIYSTLETTNKLLKDFKHKNLILLSDGADKKNFEEEIEFAKQNNINIYTIATASKKGSAIKLKDGNYLVDTKGNIVNVRLNENIKELSLKTNGAYINYSLDSNDITQVLNEINSKSQKQEFEEKRFKTYTELFYYPLGLAIFLILIAFSSLPKLSFKNKKNIISIFLLSLCFNLQNTKAATFDFQTINDAKNAYKAQNYGKAAKEFSSIKQSSQAKYNLANSLYKEGKFKEAINEYKSIESDDKDLNYQKFHNLGNSYVKAKNLQEAKKTYEEALKLKNDKQTKENLDLVNKALKKQEQKNKGNKNKKDKNKDKKENKDKKKNKDSEKENSDKKDKDQKQDKNKDKKDTQNKKEENKDKQNKKDTQVKKQNEISDLEEQKWLKQLDNQKTNSLMKKMESKIQNSNSQNPW</sequence>
<evidence type="ECO:0000256" key="1">
    <source>
        <dbReference type="ARBA" id="ARBA00022475"/>
    </source>
</evidence>
<feature type="transmembrane region" description="Helical" evidence="9">
    <location>
        <begin position="56"/>
        <end position="74"/>
    </location>
</feature>
<dbReference type="Pfam" id="PF07719">
    <property type="entry name" value="TPR_2"/>
    <property type="match status" value="1"/>
</dbReference>
<dbReference type="InterPro" id="IPR002035">
    <property type="entry name" value="VWF_A"/>
</dbReference>
<keyword evidence="4 7" id="KW-0802">TPR repeat</keyword>
<dbReference type="InterPro" id="IPR011990">
    <property type="entry name" value="TPR-like_helical_dom_sf"/>
</dbReference>
<evidence type="ECO:0000313" key="11">
    <source>
        <dbReference type="EMBL" id="APW66315.1"/>
    </source>
</evidence>
<dbReference type="InterPro" id="IPR013105">
    <property type="entry name" value="TPR_2"/>
</dbReference>
<name>A0A1P8KP38_9BACT</name>
<dbReference type="AlphaFoldDB" id="A0A1P8KP38"/>
<dbReference type="SUPFAM" id="SSF48452">
    <property type="entry name" value="TPR-like"/>
    <property type="match status" value="1"/>
</dbReference>